<dbReference type="Proteomes" id="UP000031737">
    <property type="component" value="Unassembled WGS sequence"/>
</dbReference>
<dbReference type="GO" id="GO:0032511">
    <property type="term" value="P:late endosome to vacuole transport via multivesicular body sorting pathway"/>
    <property type="evidence" value="ECO:0007669"/>
    <property type="project" value="TreeGrafter"/>
</dbReference>
<dbReference type="VEuPathDB" id="TriTrypDB:TRSC58_02889"/>
<keyword evidence="5" id="KW-0653">Protein transport</keyword>
<dbReference type="OrthoDB" id="441172at2759"/>
<proteinExistence type="inferred from homology"/>
<evidence type="ECO:0000256" key="5">
    <source>
        <dbReference type="ARBA" id="ARBA00022927"/>
    </source>
</evidence>
<dbReference type="InterPro" id="IPR005024">
    <property type="entry name" value="Snf7_fam"/>
</dbReference>
<dbReference type="GO" id="GO:0005771">
    <property type="term" value="C:multivesicular body"/>
    <property type="evidence" value="ECO:0007669"/>
    <property type="project" value="TreeGrafter"/>
</dbReference>
<evidence type="ECO:0000313" key="8">
    <source>
        <dbReference type="EMBL" id="ESL09388.1"/>
    </source>
</evidence>
<keyword evidence="6" id="KW-0472">Membrane</keyword>
<evidence type="ECO:0000256" key="1">
    <source>
        <dbReference type="ARBA" id="ARBA00004608"/>
    </source>
</evidence>
<evidence type="ECO:0000256" key="7">
    <source>
        <dbReference type="SAM" id="MobiDB-lite"/>
    </source>
</evidence>
<evidence type="ECO:0008006" key="10">
    <source>
        <dbReference type="Google" id="ProtNLM"/>
    </source>
</evidence>
<keyword evidence="3" id="KW-0813">Transport</keyword>
<dbReference type="Pfam" id="PF03357">
    <property type="entry name" value="Snf7"/>
    <property type="match status" value="1"/>
</dbReference>
<dbReference type="AlphaFoldDB" id="A0A061J1U1"/>
<evidence type="ECO:0000256" key="4">
    <source>
        <dbReference type="ARBA" id="ARBA00022753"/>
    </source>
</evidence>
<evidence type="ECO:0000313" key="9">
    <source>
        <dbReference type="Proteomes" id="UP000031737"/>
    </source>
</evidence>
<keyword evidence="9" id="KW-1185">Reference proteome</keyword>
<comment type="caution">
    <text evidence="8">The sequence shown here is derived from an EMBL/GenBank/DDBJ whole genome shotgun (WGS) entry which is preliminary data.</text>
</comment>
<dbReference type="GO" id="GO:0000815">
    <property type="term" value="C:ESCRT III complex"/>
    <property type="evidence" value="ECO:0007669"/>
    <property type="project" value="TreeGrafter"/>
</dbReference>
<dbReference type="GO" id="GO:0015031">
    <property type="term" value="P:protein transport"/>
    <property type="evidence" value="ECO:0007669"/>
    <property type="project" value="UniProtKB-KW"/>
</dbReference>
<name>A0A061J1U1_TRYRA</name>
<evidence type="ECO:0000256" key="2">
    <source>
        <dbReference type="ARBA" id="ARBA00006190"/>
    </source>
</evidence>
<dbReference type="EMBL" id="AUPL01002889">
    <property type="protein sequence ID" value="ESL09388.1"/>
    <property type="molecule type" value="Genomic_DNA"/>
</dbReference>
<evidence type="ECO:0000256" key="6">
    <source>
        <dbReference type="ARBA" id="ARBA00023136"/>
    </source>
</evidence>
<gene>
    <name evidence="8" type="ORF">TRSC58_02889</name>
</gene>
<keyword evidence="4" id="KW-0967">Endosome</keyword>
<protein>
    <recommendedName>
        <fullName evidence="10">Charged multivesicular body protein 6</fullName>
    </recommendedName>
</protein>
<reference evidence="8 9" key="1">
    <citation type="submission" date="2013-07" db="EMBL/GenBank/DDBJ databases">
        <authorList>
            <person name="Stoco P.H."/>
            <person name="Wagner G."/>
            <person name="Gerber A."/>
            <person name="Zaha A."/>
            <person name="Thompson C."/>
            <person name="Bartholomeu D.C."/>
            <person name="Luckemeyer D.D."/>
            <person name="Bahia D."/>
            <person name="Loreto E."/>
            <person name="Prestes E.B."/>
            <person name="Lima F.M."/>
            <person name="Rodrigues-Luiz G."/>
            <person name="Vallejo G.A."/>
            <person name="Filho J.F."/>
            <person name="Monteiro K.M."/>
            <person name="Tyler K.M."/>
            <person name="de Almeida L.G."/>
            <person name="Ortiz M.F."/>
            <person name="Siervo M.A."/>
            <person name="de Moraes M.H."/>
            <person name="Cunha O.L."/>
            <person name="Mendonca-Neto R."/>
            <person name="Silva R."/>
            <person name="Teixeira S.M."/>
            <person name="Murta S.M."/>
            <person name="Sincero T.C."/>
            <person name="Mendes T.A."/>
            <person name="Urmenyi T.P."/>
            <person name="Silva V.G."/>
            <person name="da Rocha W.D."/>
            <person name="Andersson B."/>
            <person name="Romanha A.J."/>
            <person name="Steindel M."/>
            <person name="de Vasconcelos A.T."/>
            <person name="Grisard E.C."/>
        </authorList>
    </citation>
    <scope>NUCLEOTIDE SEQUENCE [LARGE SCALE GENOMIC DNA]</scope>
    <source>
        <strain evidence="8 9">SC58</strain>
    </source>
</reference>
<dbReference type="PANTHER" id="PTHR22761">
    <property type="entry name" value="CHARGED MULTIVESICULAR BODY PROTEIN"/>
    <property type="match status" value="1"/>
</dbReference>
<feature type="region of interest" description="Disordered" evidence="7">
    <location>
        <begin position="198"/>
        <end position="218"/>
    </location>
</feature>
<dbReference type="GO" id="GO:0006900">
    <property type="term" value="P:vesicle budding from membrane"/>
    <property type="evidence" value="ECO:0007669"/>
    <property type="project" value="TreeGrafter"/>
</dbReference>
<dbReference type="PANTHER" id="PTHR22761:SF5">
    <property type="entry name" value="CHARGED MULTIVESICULAR BODY PROTEIN 6"/>
    <property type="match status" value="1"/>
</dbReference>
<accession>A0A061J1U1</accession>
<sequence length="218" mass="24117">MGTQTSKKQTKRHVPAEAPKVAVTSLDRAQLELKLQRDRLMAAIRRYEVVAREERAKAGDFLRAGNRRKALYCLKREKIQQSQITSVTDMLDNVQRVLDTVEFSQIEVDVLNALKGGKDELSKLNALLNVDDIAELMDDTAETIEEARRINNVLAQPLAGYEDEDALLAELVSQEPVNASAAEVEVEKVTVPTHKLAKPTAVEGHATEGTSEKMELAA</sequence>
<evidence type="ECO:0000256" key="3">
    <source>
        <dbReference type="ARBA" id="ARBA00022448"/>
    </source>
</evidence>
<dbReference type="Gene3D" id="6.10.140.1230">
    <property type="match status" value="1"/>
</dbReference>
<comment type="similarity">
    <text evidence="2">Belongs to the SNF7 family.</text>
</comment>
<comment type="subcellular location">
    <subcellularLocation>
        <location evidence="1">Endosome membrane</location>
    </subcellularLocation>
</comment>
<organism evidence="8 9">
    <name type="scientific">Trypanosoma rangeli SC58</name>
    <dbReference type="NCBI Taxonomy" id="429131"/>
    <lineage>
        <taxon>Eukaryota</taxon>
        <taxon>Discoba</taxon>
        <taxon>Euglenozoa</taxon>
        <taxon>Kinetoplastea</taxon>
        <taxon>Metakinetoplastina</taxon>
        <taxon>Trypanosomatida</taxon>
        <taxon>Trypanosomatidae</taxon>
        <taxon>Trypanosoma</taxon>
        <taxon>Herpetosoma</taxon>
    </lineage>
</organism>